<gene>
    <name evidence="1" type="ORF">KIW84_021977</name>
</gene>
<organism evidence="1 2">
    <name type="scientific">Pisum sativum</name>
    <name type="common">Garden pea</name>
    <name type="synonym">Lathyrus oleraceus</name>
    <dbReference type="NCBI Taxonomy" id="3888"/>
    <lineage>
        <taxon>Eukaryota</taxon>
        <taxon>Viridiplantae</taxon>
        <taxon>Streptophyta</taxon>
        <taxon>Embryophyta</taxon>
        <taxon>Tracheophyta</taxon>
        <taxon>Spermatophyta</taxon>
        <taxon>Magnoliopsida</taxon>
        <taxon>eudicotyledons</taxon>
        <taxon>Gunneridae</taxon>
        <taxon>Pentapetalae</taxon>
        <taxon>rosids</taxon>
        <taxon>fabids</taxon>
        <taxon>Fabales</taxon>
        <taxon>Fabaceae</taxon>
        <taxon>Papilionoideae</taxon>
        <taxon>50 kb inversion clade</taxon>
        <taxon>NPAAA clade</taxon>
        <taxon>Hologalegina</taxon>
        <taxon>IRL clade</taxon>
        <taxon>Fabeae</taxon>
        <taxon>Lathyrus</taxon>
    </lineage>
</organism>
<dbReference type="Proteomes" id="UP001058974">
    <property type="component" value="Chromosome 2"/>
</dbReference>
<dbReference type="EMBL" id="JAMSHJ010000002">
    <property type="protein sequence ID" value="KAI5435372.1"/>
    <property type="molecule type" value="Genomic_DNA"/>
</dbReference>
<dbReference type="Gramene" id="Psat02G0197700-T1">
    <property type="protein sequence ID" value="KAI5435372.1"/>
    <property type="gene ID" value="KIW84_021977"/>
</dbReference>
<protein>
    <submittedName>
        <fullName evidence="1">Uncharacterized protein</fullName>
    </submittedName>
</protein>
<reference evidence="1 2" key="1">
    <citation type="journal article" date="2022" name="Nat. Genet.">
        <title>Improved pea reference genome and pan-genome highlight genomic features and evolutionary characteristics.</title>
        <authorList>
            <person name="Yang T."/>
            <person name="Liu R."/>
            <person name="Luo Y."/>
            <person name="Hu S."/>
            <person name="Wang D."/>
            <person name="Wang C."/>
            <person name="Pandey M.K."/>
            <person name="Ge S."/>
            <person name="Xu Q."/>
            <person name="Li N."/>
            <person name="Li G."/>
            <person name="Huang Y."/>
            <person name="Saxena R.K."/>
            <person name="Ji Y."/>
            <person name="Li M."/>
            <person name="Yan X."/>
            <person name="He Y."/>
            <person name="Liu Y."/>
            <person name="Wang X."/>
            <person name="Xiang C."/>
            <person name="Varshney R.K."/>
            <person name="Ding H."/>
            <person name="Gao S."/>
            <person name="Zong X."/>
        </authorList>
    </citation>
    <scope>NUCLEOTIDE SEQUENCE [LARGE SCALE GENOMIC DNA]</scope>
    <source>
        <strain evidence="1 2">cv. Zhongwan 6</strain>
    </source>
</reference>
<name>A0A9D4YAJ7_PEA</name>
<comment type="caution">
    <text evidence="1">The sequence shown here is derived from an EMBL/GenBank/DDBJ whole genome shotgun (WGS) entry which is preliminary data.</text>
</comment>
<evidence type="ECO:0000313" key="1">
    <source>
        <dbReference type="EMBL" id="KAI5435372.1"/>
    </source>
</evidence>
<keyword evidence="2" id="KW-1185">Reference proteome</keyword>
<accession>A0A9D4YAJ7</accession>
<evidence type="ECO:0000313" key="2">
    <source>
        <dbReference type="Proteomes" id="UP001058974"/>
    </source>
</evidence>
<proteinExistence type="predicted"/>
<sequence length="181" mass="19939">MNEVRAAVTISTNQIVSSITQVEQTIDQVQVVGSGFLDTTHRVAGAIGNVLKPGLDTELPIVQQAGEEALKIASPVFLRLPGRLKKHFKVLVPQTCSGNVLQKYNQPTKSIKEAKCQNKYSSKAYFKSFQVKFQRREAYAQELPYYGLKVGLTNYVAAYDTMSPCPSSHSPAKPRQSSSCK</sequence>
<dbReference type="AlphaFoldDB" id="A0A9D4YAJ7"/>